<keyword evidence="6" id="KW-0472">Membrane</keyword>
<evidence type="ECO:0000313" key="8">
    <source>
        <dbReference type="Proteomes" id="UP000824890"/>
    </source>
</evidence>
<dbReference type="PRINTS" id="PR00115">
    <property type="entry name" value="F16BPHPHTASE"/>
</dbReference>
<dbReference type="InterPro" id="IPR028343">
    <property type="entry name" value="FBPtase"/>
</dbReference>
<dbReference type="EMBL" id="JAGKQM010000013">
    <property type="protein sequence ID" value="KAH0888096.1"/>
    <property type="molecule type" value="Genomic_DNA"/>
</dbReference>
<keyword evidence="4" id="KW-0460">Magnesium</keyword>
<dbReference type="Gene3D" id="3.40.190.80">
    <property type="match status" value="1"/>
</dbReference>
<reference evidence="7 8" key="1">
    <citation type="submission" date="2021-05" db="EMBL/GenBank/DDBJ databases">
        <title>Genome Assembly of Synthetic Allotetraploid Brassica napus Reveals Homoeologous Exchanges between Subgenomes.</title>
        <authorList>
            <person name="Davis J.T."/>
        </authorList>
    </citation>
    <scope>NUCLEOTIDE SEQUENCE [LARGE SCALE GENOMIC DNA]</scope>
    <source>
        <strain evidence="8">cv. Da-Ae</strain>
        <tissue evidence="7">Seedling</tissue>
    </source>
</reference>
<proteinExistence type="predicted"/>
<gene>
    <name evidence="7" type="ORF">HID58_050525</name>
</gene>
<comment type="subunit">
    <text evidence="2">Homotetramer.</text>
</comment>
<organism evidence="7 8">
    <name type="scientific">Brassica napus</name>
    <name type="common">Rape</name>
    <dbReference type="NCBI Taxonomy" id="3708"/>
    <lineage>
        <taxon>Eukaryota</taxon>
        <taxon>Viridiplantae</taxon>
        <taxon>Streptophyta</taxon>
        <taxon>Embryophyta</taxon>
        <taxon>Tracheophyta</taxon>
        <taxon>Spermatophyta</taxon>
        <taxon>Magnoliopsida</taxon>
        <taxon>eudicotyledons</taxon>
        <taxon>Gunneridae</taxon>
        <taxon>Pentapetalae</taxon>
        <taxon>rosids</taxon>
        <taxon>malvids</taxon>
        <taxon>Brassicales</taxon>
        <taxon>Brassicaceae</taxon>
        <taxon>Brassiceae</taxon>
        <taxon>Brassica</taxon>
    </lineage>
</organism>
<dbReference type="SUPFAM" id="SSF56655">
    <property type="entry name" value="Carbohydrate phosphatase"/>
    <property type="match status" value="1"/>
</dbReference>
<evidence type="ECO:0000256" key="6">
    <source>
        <dbReference type="SAM" id="Phobius"/>
    </source>
</evidence>
<keyword evidence="8" id="KW-1185">Reference proteome</keyword>
<feature type="transmembrane region" description="Helical" evidence="6">
    <location>
        <begin position="56"/>
        <end position="73"/>
    </location>
</feature>
<evidence type="ECO:0000256" key="1">
    <source>
        <dbReference type="ARBA" id="ARBA00005215"/>
    </source>
</evidence>
<keyword evidence="6" id="KW-0812">Transmembrane</keyword>
<dbReference type="PANTHER" id="PTHR11556:SF1">
    <property type="entry name" value="FRUCTOSE-BISPHOSPHATASE"/>
    <property type="match status" value="1"/>
</dbReference>
<dbReference type="Gene3D" id="3.30.540.10">
    <property type="entry name" value="Fructose-1,6-Bisphosphatase, subunit A, domain 1"/>
    <property type="match status" value="1"/>
</dbReference>
<evidence type="ECO:0000256" key="4">
    <source>
        <dbReference type="ARBA" id="ARBA00022842"/>
    </source>
</evidence>
<sequence length="190" mass="21712">MLNYCSDNYIVGFHLLDGSSNINAAVSTGSIFGVYSPSAVNELLSLTFHMATQKRYTMFIMLLIYCCVFLAALGKTSAMYGEFVLTQENIEIPRAGKIYSFNEGNYQMWDESLRKYIDELNLTLVQVGNLTRQEFHVEQGWGKGNSKHMPCLVYYSSLYPKFGCHQTKKVIGIPDRYINGFRFTMEPKKK</sequence>
<evidence type="ECO:0000256" key="3">
    <source>
        <dbReference type="ARBA" id="ARBA00022723"/>
    </source>
</evidence>
<comment type="pathway">
    <text evidence="1">Carbohydrate biosynthesis; Calvin cycle.</text>
</comment>
<keyword evidence="6" id="KW-1133">Transmembrane helix</keyword>
<dbReference type="Proteomes" id="UP000824890">
    <property type="component" value="Unassembled WGS sequence"/>
</dbReference>
<protein>
    <recommendedName>
        <fullName evidence="5">D-fructose-1,6-bisphosphate 1-phosphohydrolase</fullName>
    </recommendedName>
</protein>
<evidence type="ECO:0000313" key="7">
    <source>
        <dbReference type="EMBL" id="KAH0888096.1"/>
    </source>
</evidence>
<evidence type="ECO:0000256" key="2">
    <source>
        <dbReference type="ARBA" id="ARBA00011881"/>
    </source>
</evidence>
<name>A0ABQ8A7L9_BRANA</name>
<comment type="caution">
    <text evidence="7">The sequence shown here is derived from an EMBL/GenBank/DDBJ whole genome shotgun (WGS) entry which is preliminary data.</text>
</comment>
<dbReference type="InterPro" id="IPR000146">
    <property type="entry name" value="FBPase_class-1"/>
</dbReference>
<dbReference type="PANTHER" id="PTHR11556">
    <property type="entry name" value="FRUCTOSE-1,6-BISPHOSPHATASE-RELATED"/>
    <property type="match status" value="1"/>
</dbReference>
<evidence type="ECO:0000256" key="5">
    <source>
        <dbReference type="ARBA" id="ARBA00032973"/>
    </source>
</evidence>
<keyword evidence="3" id="KW-0479">Metal-binding</keyword>
<accession>A0ABQ8A7L9</accession>